<gene>
    <name evidence="2" type="ORF">KIK155_LOCUS17068</name>
</gene>
<dbReference type="EMBL" id="CAJNYV010003030">
    <property type="protein sequence ID" value="CAF3523742.1"/>
    <property type="molecule type" value="Genomic_DNA"/>
</dbReference>
<evidence type="ECO:0000256" key="1">
    <source>
        <dbReference type="SAM" id="MobiDB-lite"/>
    </source>
</evidence>
<evidence type="ECO:0000313" key="2">
    <source>
        <dbReference type="EMBL" id="CAF3523742.1"/>
    </source>
</evidence>
<protein>
    <submittedName>
        <fullName evidence="2">Uncharacterized protein</fullName>
    </submittedName>
</protein>
<reference evidence="2" key="1">
    <citation type="submission" date="2021-02" db="EMBL/GenBank/DDBJ databases">
        <authorList>
            <person name="Nowell W R."/>
        </authorList>
    </citation>
    <scope>NUCLEOTIDE SEQUENCE</scope>
</reference>
<feature type="region of interest" description="Disordered" evidence="1">
    <location>
        <begin position="382"/>
        <end position="401"/>
    </location>
</feature>
<feature type="compositionally biased region" description="Basic and acidic residues" evidence="1">
    <location>
        <begin position="336"/>
        <end position="348"/>
    </location>
</feature>
<comment type="caution">
    <text evidence="2">The sequence shown here is derived from an EMBL/GenBank/DDBJ whole genome shotgun (WGS) entry which is preliminary data.</text>
</comment>
<name>A0A818IBV5_9BILA</name>
<feature type="region of interest" description="Disordered" evidence="1">
    <location>
        <begin position="280"/>
        <end position="350"/>
    </location>
</feature>
<accession>A0A818IBV5</accession>
<proteinExistence type="predicted"/>
<sequence>MAYATRSSYFSWPEQVPISFTEWKTLLSKLTKEEINKRLSSTSDPHRLTTARQYSPTTKRTDQSLSRNQVFNDTIVDSFLVSSSNNAQSSTNICQHERQRLIPSPNKRYVSSFKTLVNSTSGKHSQRVNYVNDSVIILKLSKENETENTGDNLQLSDKNSSSLMATSMGHITPSRKTPFLAPSRLRSVLKQEAQSKDFILHAHCSPFLERRIANNDSASNASINNHLNLASNSTHSMATSASSHSPSNPSLFTYRNSIVGGNTIRQRAFAETPTNNILITTERLKPNISSSMRPTRQPLATAAPNTSATYLSSQSTSPQQQQQQQRNTSQNAKSRSQQDKPTNFKDLYEYPDPFTNCPQEFLSKLAQLTKLQLETIDWEKKRRFTKKKTISNGLMQGKDSP</sequence>
<dbReference type="AlphaFoldDB" id="A0A818IBV5"/>
<organism evidence="2 3">
    <name type="scientific">Rotaria socialis</name>
    <dbReference type="NCBI Taxonomy" id="392032"/>
    <lineage>
        <taxon>Eukaryota</taxon>
        <taxon>Metazoa</taxon>
        <taxon>Spiralia</taxon>
        <taxon>Gnathifera</taxon>
        <taxon>Rotifera</taxon>
        <taxon>Eurotatoria</taxon>
        <taxon>Bdelloidea</taxon>
        <taxon>Philodinida</taxon>
        <taxon>Philodinidae</taxon>
        <taxon>Rotaria</taxon>
    </lineage>
</organism>
<dbReference type="Proteomes" id="UP000663865">
    <property type="component" value="Unassembled WGS sequence"/>
</dbReference>
<evidence type="ECO:0000313" key="3">
    <source>
        <dbReference type="Proteomes" id="UP000663865"/>
    </source>
</evidence>
<feature type="compositionally biased region" description="Low complexity" evidence="1">
    <location>
        <begin position="312"/>
        <end position="331"/>
    </location>
</feature>